<reference evidence="8" key="1">
    <citation type="submission" date="2007-03" db="EMBL/GenBank/DDBJ databases">
        <title>Complete sequence of Prosthecochloris vibrioformis DSM 265.</title>
        <authorList>
            <consortium name="US DOE Joint Genome Institute"/>
            <person name="Copeland A."/>
            <person name="Lucas S."/>
            <person name="Lapidus A."/>
            <person name="Barry K."/>
            <person name="Detter J.C."/>
            <person name="Glavina del Rio T."/>
            <person name="Hammon N."/>
            <person name="Israni S."/>
            <person name="Pitluck S."/>
            <person name="Schmutz J."/>
            <person name="Larimer F."/>
            <person name="Land M."/>
            <person name="Hauser L."/>
            <person name="Mikhailova N."/>
            <person name="Li T."/>
            <person name="Overmann J."/>
            <person name="Schuster S.C."/>
            <person name="Bryant D.A."/>
            <person name="Richardson P."/>
        </authorList>
    </citation>
    <scope>NUCLEOTIDE SEQUENCE [LARGE SCALE GENOMIC DNA]</scope>
    <source>
        <strain evidence="8">DSM 265</strain>
    </source>
</reference>
<dbReference type="GO" id="GO:0003735">
    <property type="term" value="F:structural constituent of ribosome"/>
    <property type="evidence" value="ECO:0007669"/>
    <property type="project" value="UniProtKB-UniRule"/>
</dbReference>
<dbReference type="PRINTS" id="PR00973">
    <property type="entry name" value="RIBOSOMALS17"/>
</dbReference>
<keyword evidence="4 6" id="KW-0689">Ribosomal protein</keyword>
<evidence type="ECO:0000256" key="3">
    <source>
        <dbReference type="ARBA" id="ARBA00022884"/>
    </source>
</evidence>
<evidence type="ECO:0000256" key="2">
    <source>
        <dbReference type="ARBA" id="ARBA00022730"/>
    </source>
</evidence>
<dbReference type="GO" id="GO:0022627">
    <property type="term" value="C:cytosolic small ribosomal subunit"/>
    <property type="evidence" value="ECO:0007669"/>
    <property type="project" value="UniProtKB-UniRule"/>
</dbReference>
<organism evidence="8">
    <name type="scientific">Chlorobium phaeovibrioides (strain DSM 265 / 1930)</name>
    <name type="common">Prosthecochloris vibrioformis (strain DSM 265)</name>
    <dbReference type="NCBI Taxonomy" id="290318"/>
    <lineage>
        <taxon>Bacteria</taxon>
        <taxon>Pseudomonadati</taxon>
        <taxon>Chlorobiota</taxon>
        <taxon>Chlorobiia</taxon>
        <taxon>Chlorobiales</taxon>
        <taxon>Chlorobiaceae</taxon>
        <taxon>Chlorobium/Pelodictyon group</taxon>
        <taxon>Chlorobium</taxon>
    </lineage>
</organism>
<gene>
    <name evidence="6" type="primary">rpsQ</name>
    <name evidence="8" type="ordered locus">Cvib_0255</name>
</gene>
<dbReference type="PANTHER" id="PTHR10744:SF1">
    <property type="entry name" value="SMALL RIBOSOMAL SUBUNIT PROTEIN US17M"/>
    <property type="match status" value="1"/>
</dbReference>
<dbReference type="GO" id="GO:0006412">
    <property type="term" value="P:translation"/>
    <property type="evidence" value="ECO:0007669"/>
    <property type="project" value="UniProtKB-UniRule"/>
</dbReference>
<evidence type="ECO:0000256" key="4">
    <source>
        <dbReference type="ARBA" id="ARBA00022980"/>
    </source>
</evidence>
<dbReference type="CDD" id="cd00364">
    <property type="entry name" value="Ribosomal_uS17"/>
    <property type="match status" value="1"/>
</dbReference>
<dbReference type="InterPro" id="IPR019984">
    <property type="entry name" value="Ribosomal_uS17_bact/chlr"/>
</dbReference>
<keyword evidence="3 6" id="KW-0694">RNA-binding</keyword>
<dbReference type="PANTHER" id="PTHR10744">
    <property type="entry name" value="40S RIBOSOMAL PROTEIN S11 FAMILY MEMBER"/>
    <property type="match status" value="1"/>
</dbReference>
<dbReference type="NCBIfam" id="TIGR03635">
    <property type="entry name" value="uS17_bact"/>
    <property type="match status" value="1"/>
</dbReference>
<comment type="function">
    <text evidence="6">One of the primary rRNA binding proteins, it binds specifically to the 5'-end of 16S ribosomal RNA.</text>
</comment>
<dbReference type="GO" id="GO:0019843">
    <property type="term" value="F:rRNA binding"/>
    <property type="evidence" value="ECO:0007669"/>
    <property type="project" value="UniProtKB-UniRule"/>
</dbReference>
<dbReference type="InterPro" id="IPR019979">
    <property type="entry name" value="Ribosomal_uS17_CS"/>
</dbReference>
<dbReference type="Pfam" id="PF00366">
    <property type="entry name" value="Ribosomal_S17"/>
    <property type="match status" value="1"/>
</dbReference>
<evidence type="ECO:0000256" key="6">
    <source>
        <dbReference type="HAMAP-Rule" id="MF_01345"/>
    </source>
</evidence>
<dbReference type="InterPro" id="IPR012340">
    <property type="entry name" value="NA-bd_OB-fold"/>
</dbReference>
<sequence>MAEKNMGETSPNAQEAVARGRKKSWLGKVVSDKMDKAIVVAVERRVQHPVYKKYFRKTTRIMAHDENNEAGIGDLVKVIECRPISKRKSCRLVEILEKAK</sequence>
<name>A4SCR8_CHLPM</name>
<dbReference type="NCBIfam" id="NF004123">
    <property type="entry name" value="PRK05610.1"/>
    <property type="match status" value="1"/>
</dbReference>
<dbReference type="STRING" id="290318.Cvib_0255"/>
<evidence type="ECO:0000256" key="1">
    <source>
        <dbReference type="ARBA" id="ARBA00010254"/>
    </source>
</evidence>
<protein>
    <recommendedName>
        <fullName evidence="6">Small ribosomal subunit protein uS17</fullName>
    </recommendedName>
</protein>
<keyword evidence="5 6" id="KW-0687">Ribonucleoprotein</keyword>
<dbReference type="HAMAP" id="MF_01345_B">
    <property type="entry name" value="Ribosomal_uS17_B"/>
    <property type="match status" value="1"/>
</dbReference>
<proteinExistence type="inferred from homology"/>
<evidence type="ECO:0000313" key="8">
    <source>
        <dbReference type="EMBL" id="ABP36277.1"/>
    </source>
</evidence>
<keyword evidence="2 6" id="KW-0699">rRNA-binding</keyword>
<dbReference type="SUPFAM" id="SSF50249">
    <property type="entry name" value="Nucleic acid-binding proteins"/>
    <property type="match status" value="1"/>
</dbReference>
<dbReference type="KEGG" id="pvi:Cvib_0255"/>
<dbReference type="InterPro" id="IPR000266">
    <property type="entry name" value="Ribosomal_uS17"/>
</dbReference>
<evidence type="ECO:0000256" key="7">
    <source>
        <dbReference type="RuleBase" id="RU003872"/>
    </source>
</evidence>
<dbReference type="EMBL" id="CP000607">
    <property type="protein sequence ID" value="ABP36277.1"/>
    <property type="molecule type" value="Genomic_DNA"/>
</dbReference>
<dbReference type="AlphaFoldDB" id="A4SCR8"/>
<dbReference type="PROSITE" id="PS00056">
    <property type="entry name" value="RIBOSOMAL_S17"/>
    <property type="match status" value="1"/>
</dbReference>
<evidence type="ECO:0000256" key="5">
    <source>
        <dbReference type="ARBA" id="ARBA00023274"/>
    </source>
</evidence>
<dbReference type="Gene3D" id="2.40.50.140">
    <property type="entry name" value="Nucleic acid-binding proteins"/>
    <property type="match status" value="1"/>
</dbReference>
<dbReference type="HOGENOM" id="CLU_073626_1_0_10"/>
<accession>A4SCR8</accession>
<dbReference type="eggNOG" id="COG0186">
    <property type="taxonomic scope" value="Bacteria"/>
</dbReference>
<comment type="subunit">
    <text evidence="6">Part of the 30S ribosomal subunit.</text>
</comment>
<comment type="similarity">
    <text evidence="1 6 7">Belongs to the universal ribosomal protein uS17 family.</text>
</comment>